<dbReference type="Proteomes" id="UP000198748">
    <property type="component" value="Unassembled WGS sequence"/>
</dbReference>
<dbReference type="AlphaFoldDB" id="A0A1G7G5K6"/>
<gene>
    <name evidence="1" type="ORF">SAMN04487996_107133</name>
</gene>
<dbReference type="RefSeq" id="WP_090150198.1">
    <property type="nucleotide sequence ID" value="NZ_FNAN01000007.1"/>
</dbReference>
<evidence type="ECO:0000313" key="1">
    <source>
        <dbReference type="EMBL" id="SDE83434.1"/>
    </source>
</evidence>
<sequence length="95" mass="10716">MKGLENEKAFPILVKEAFSKINEFAGGNSLFYSKFFKSRAVVSSWKSGKVKPMPGDIIEFISVSTEVIRECQALRSKEEERQHELISEFNALVSA</sequence>
<proteinExistence type="predicted"/>
<protein>
    <submittedName>
        <fullName evidence="1">Uncharacterized protein</fullName>
    </submittedName>
</protein>
<evidence type="ECO:0000313" key="2">
    <source>
        <dbReference type="Proteomes" id="UP000198748"/>
    </source>
</evidence>
<keyword evidence="2" id="KW-1185">Reference proteome</keyword>
<name>A0A1G7G5K6_9BACT</name>
<reference evidence="2" key="1">
    <citation type="submission" date="2016-10" db="EMBL/GenBank/DDBJ databases">
        <authorList>
            <person name="Varghese N."/>
            <person name="Submissions S."/>
        </authorList>
    </citation>
    <scope>NUCLEOTIDE SEQUENCE [LARGE SCALE GENOMIC DNA]</scope>
    <source>
        <strain evidence="2">DSM 25329</strain>
    </source>
</reference>
<dbReference type="EMBL" id="FNAN01000007">
    <property type="protein sequence ID" value="SDE83434.1"/>
    <property type="molecule type" value="Genomic_DNA"/>
</dbReference>
<organism evidence="1 2">
    <name type="scientific">Dyadobacter soli</name>
    <dbReference type="NCBI Taxonomy" id="659014"/>
    <lineage>
        <taxon>Bacteria</taxon>
        <taxon>Pseudomonadati</taxon>
        <taxon>Bacteroidota</taxon>
        <taxon>Cytophagia</taxon>
        <taxon>Cytophagales</taxon>
        <taxon>Spirosomataceae</taxon>
        <taxon>Dyadobacter</taxon>
    </lineage>
</organism>
<dbReference type="STRING" id="659014.SAMN04487996_107133"/>
<accession>A0A1G7G5K6</accession>